<dbReference type="Proteomes" id="UP000270291">
    <property type="component" value="Unassembled WGS sequence"/>
</dbReference>
<evidence type="ECO:0000313" key="2">
    <source>
        <dbReference type="EMBL" id="RSK43440.1"/>
    </source>
</evidence>
<dbReference type="EMBL" id="RWIU01000003">
    <property type="protein sequence ID" value="RSK43440.1"/>
    <property type="molecule type" value="Genomic_DNA"/>
</dbReference>
<organism evidence="2 3">
    <name type="scientific">Hymenobacter perfusus</name>
    <dbReference type="NCBI Taxonomy" id="1236770"/>
    <lineage>
        <taxon>Bacteria</taxon>
        <taxon>Pseudomonadati</taxon>
        <taxon>Bacteroidota</taxon>
        <taxon>Cytophagia</taxon>
        <taxon>Cytophagales</taxon>
        <taxon>Hymenobacteraceae</taxon>
        <taxon>Hymenobacter</taxon>
    </lineage>
</organism>
<evidence type="ECO:0000313" key="3">
    <source>
        <dbReference type="Proteomes" id="UP000270291"/>
    </source>
</evidence>
<dbReference type="OrthoDB" id="8263000at2"/>
<protein>
    <submittedName>
        <fullName evidence="2">Uncharacterized protein</fullName>
    </submittedName>
</protein>
<evidence type="ECO:0000256" key="1">
    <source>
        <dbReference type="SAM" id="MobiDB-lite"/>
    </source>
</evidence>
<dbReference type="AlphaFoldDB" id="A0A3R9MXW8"/>
<feature type="compositionally biased region" description="Acidic residues" evidence="1">
    <location>
        <begin position="481"/>
        <end position="504"/>
    </location>
</feature>
<feature type="region of interest" description="Disordered" evidence="1">
    <location>
        <begin position="476"/>
        <end position="509"/>
    </location>
</feature>
<proteinExistence type="predicted"/>
<sequence length="860" mass="96886">MEKDLDQDKSATIRKDLVLPVGLDYARLRTEGINLLQKHSGTIWTDYNDHDPGVTILESLCYALTDLTNRASQPIVDLLAPPPGTPARPGSTLLPAHQAFSNHPVTLHDYKKILLDQEQFSGQVQNVWVEPRRGPQAMAGEYVVRVGLHRNHRFPELLREALAQDQPAPNYLPANHQQLAHQILHALNKHRGLGEQFVEVIFLAPYILSIGAHLEVAETQLHEDLLADVLWHIDSFIEPTFVSRGLTSLQAQKIPSEEIFAGPLLENQLLQESEFEPLLTTLAPARLHSLLTHRPGIRSVSELHLYEPGRHLPSALVRVPEDHELVFDAAASLARLTISHHGVPIKFNPGQVLHKFAQLHAARNRSLRSPVPKDKLQFQLPEGRYLGLGHYDSIQHSFPAVYGLGEGGPPPTASPAHQAQSLQLKGYLLFFEQIMANFCAQLENVEPLLSARHQPQGFFAQPLSDVPGLHEVLNDIGFEQPDPEQPDDADPDDLQEQPAEEATDDAGRPLSRHYLRKLGKLAEDPNEFMHRRDTMLSHLLARFGYTISSYQPTLTDPAEIREHRIRVRERLLLHLNTATYHRGAARVAPDDDTPDVSGLEIFVHLLTGMKYFQLVRTLGQQLRTLEQEVQLGPPAEGRQNPAPRLAVRKAALSFPDFLSVLSRQLTTPTLQLADPETGVVLVPGGGGLPRLELQLLTPAAPAEAFLSPQQRILAYLERLDERLNHFILIDHRTLHPADFDPQLETKPHEPDRAFYEFQVSICLPDFTHQFRQEVNTQYGPQHVYREYVQNLITTYAPAHLLTNVLWLSYPQMRKLEDLYEDFVAASGLLANQDGHPRPDLPQRQQQLTRFLLDLLNHLPA</sequence>
<accession>A0A3R9MXW8</accession>
<name>A0A3R9MXW8_9BACT</name>
<keyword evidence="3" id="KW-1185">Reference proteome</keyword>
<gene>
    <name evidence="2" type="ORF">EI293_11130</name>
</gene>
<comment type="caution">
    <text evidence="2">The sequence shown here is derived from an EMBL/GenBank/DDBJ whole genome shotgun (WGS) entry which is preliminary data.</text>
</comment>
<dbReference type="RefSeq" id="WP_125437598.1">
    <property type="nucleotide sequence ID" value="NZ_RWIU01000003.1"/>
</dbReference>
<reference evidence="2 3" key="1">
    <citation type="submission" date="2018-12" db="EMBL/GenBank/DDBJ databases">
        <authorList>
            <person name="Feng G."/>
            <person name="Zhu H."/>
        </authorList>
    </citation>
    <scope>NUCLEOTIDE SEQUENCE [LARGE SCALE GENOMIC DNA]</scope>
    <source>
        <strain evidence="2 3">LMG 26000</strain>
    </source>
</reference>